<comment type="caution">
    <text evidence="3">The sequence shown here is derived from an EMBL/GenBank/DDBJ whole genome shotgun (WGS) entry which is preliminary data.</text>
</comment>
<proteinExistence type="predicted"/>
<evidence type="ECO:0000313" key="3">
    <source>
        <dbReference type="EMBL" id="GFJ77630.1"/>
    </source>
</evidence>
<dbReference type="Pfam" id="PF13676">
    <property type="entry name" value="TIR_2"/>
    <property type="match status" value="1"/>
</dbReference>
<dbReference type="GO" id="GO:0007165">
    <property type="term" value="P:signal transduction"/>
    <property type="evidence" value="ECO:0007669"/>
    <property type="project" value="InterPro"/>
</dbReference>
<dbReference type="RefSeq" id="WP_173055128.1">
    <property type="nucleotide sequence ID" value="NZ_BAABGO010000018.1"/>
</dbReference>
<sequence length="223" mass="25177">MRYFFLSYAHGQHDDLVEAFFTDLSGEVREHAGRDRDDEVGFRAHHDANADHWSPDLVNALQTAHTFIALCSPGYFRSPSCGREWWVFAQRLANLRAAGLPPPALIPLFWLPTEIPAHLTDLQYSDPSFGSAYEQHGIRRLLQLGRLRDDYLEFVTAVAIRVTATAEQHTPPSLVPSPTFASAADAFAVEAPPHRSPSPVRRRSPAKLPLLTYEENRDDDEYR</sequence>
<gene>
    <name evidence="3" type="ORF">Phou_018100</name>
</gene>
<name>A0A6V8K226_9ACTN</name>
<dbReference type="InterPro" id="IPR047603">
    <property type="entry name" value="FxsC_N"/>
</dbReference>
<dbReference type="InterPro" id="IPR000157">
    <property type="entry name" value="TIR_dom"/>
</dbReference>
<accession>A0A6V8K226</accession>
<organism evidence="3 4">
    <name type="scientific">Phytohabitans houttuyneae</name>
    <dbReference type="NCBI Taxonomy" id="1076126"/>
    <lineage>
        <taxon>Bacteria</taxon>
        <taxon>Bacillati</taxon>
        <taxon>Actinomycetota</taxon>
        <taxon>Actinomycetes</taxon>
        <taxon>Micromonosporales</taxon>
        <taxon>Micromonosporaceae</taxon>
    </lineage>
</organism>
<dbReference type="NCBIfam" id="NF040588">
    <property type="entry name" value="FxsC_Nterm"/>
    <property type="match status" value="1"/>
</dbReference>
<dbReference type="AlphaFoldDB" id="A0A6V8K226"/>
<feature type="region of interest" description="Disordered" evidence="1">
    <location>
        <begin position="186"/>
        <end position="223"/>
    </location>
</feature>
<dbReference type="Proteomes" id="UP000482800">
    <property type="component" value="Unassembled WGS sequence"/>
</dbReference>
<protein>
    <recommendedName>
        <fullName evidence="2">TIR domain-containing protein</fullName>
    </recommendedName>
</protein>
<evidence type="ECO:0000259" key="2">
    <source>
        <dbReference type="Pfam" id="PF13676"/>
    </source>
</evidence>
<dbReference type="SUPFAM" id="SSF52200">
    <property type="entry name" value="Toll/Interleukin receptor TIR domain"/>
    <property type="match status" value="1"/>
</dbReference>
<reference evidence="3 4" key="2">
    <citation type="submission" date="2020-03" db="EMBL/GenBank/DDBJ databases">
        <authorList>
            <person name="Ichikawa N."/>
            <person name="Kimura A."/>
            <person name="Kitahashi Y."/>
            <person name="Uohara A."/>
        </authorList>
    </citation>
    <scope>NUCLEOTIDE SEQUENCE [LARGE SCALE GENOMIC DNA]</scope>
    <source>
        <strain evidence="3 4">NBRC 108639</strain>
    </source>
</reference>
<evidence type="ECO:0000256" key="1">
    <source>
        <dbReference type="SAM" id="MobiDB-lite"/>
    </source>
</evidence>
<keyword evidence="4" id="KW-1185">Reference proteome</keyword>
<dbReference type="EMBL" id="BLPF01000001">
    <property type="protein sequence ID" value="GFJ77630.1"/>
    <property type="molecule type" value="Genomic_DNA"/>
</dbReference>
<feature type="domain" description="TIR" evidence="2">
    <location>
        <begin position="4"/>
        <end position="142"/>
    </location>
</feature>
<dbReference type="Gene3D" id="3.40.50.10140">
    <property type="entry name" value="Toll/interleukin-1 receptor homology (TIR) domain"/>
    <property type="match status" value="1"/>
</dbReference>
<evidence type="ECO:0000313" key="4">
    <source>
        <dbReference type="Proteomes" id="UP000482800"/>
    </source>
</evidence>
<dbReference type="InterPro" id="IPR035897">
    <property type="entry name" value="Toll_tir_struct_dom_sf"/>
</dbReference>
<reference evidence="3 4" key="1">
    <citation type="submission" date="2020-03" db="EMBL/GenBank/DDBJ databases">
        <title>Whole genome shotgun sequence of Phytohabitans houttuyneae NBRC 108639.</title>
        <authorList>
            <person name="Komaki H."/>
            <person name="Tamura T."/>
        </authorList>
    </citation>
    <scope>NUCLEOTIDE SEQUENCE [LARGE SCALE GENOMIC DNA]</scope>
    <source>
        <strain evidence="3 4">NBRC 108639</strain>
    </source>
</reference>